<dbReference type="OrthoDB" id="10007663at2"/>
<comment type="caution">
    <text evidence="1">The sequence shown here is derived from an EMBL/GenBank/DDBJ whole genome shotgun (WGS) entry which is preliminary data.</text>
</comment>
<proteinExistence type="predicted"/>
<name>A0A561EU52_9ACTN</name>
<sequence>MKLLVGVADGFVVRAGGRVRERIGHAGAGKGAVDEDGAEVGALFAALVLLVVEGELVAQAAGVQLEVLGGLVGVGAVGGQQAEGEVERGQGGECVDGVGADALARGVQDCPEGELGVLADSLAGMGVAGGVASAGGDRDRQAVAEDALGRTRAEMPARCRLDRAEPAG</sequence>
<dbReference type="RefSeq" id="WP_145792739.1">
    <property type="nucleotide sequence ID" value="NZ_BAAABR010000077.1"/>
</dbReference>
<evidence type="ECO:0000313" key="1">
    <source>
        <dbReference type="EMBL" id="TWE19146.1"/>
    </source>
</evidence>
<reference evidence="1 2" key="1">
    <citation type="submission" date="2019-06" db="EMBL/GenBank/DDBJ databases">
        <title>Sequencing the genomes of 1000 actinobacteria strains.</title>
        <authorList>
            <person name="Klenk H.-P."/>
        </authorList>
    </citation>
    <scope>NUCLEOTIDE SEQUENCE [LARGE SCALE GENOMIC DNA]</scope>
    <source>
        <strain evidence="1 2">DSM 41649</strain>
    </source>
</reference>
<dbReference type="AlphaFoldDB" id="A0A561EU52"/>
<dbReference type="EMBL" id="VIVR01000001">
    <property type="protein sequence ID" value="TWE19146.1"/>
    <property type="molecule type" value="Genomic_DNA"/>
</dbReference>
<gene>
    <name evidence="1" type="ORF">FB465_4252</name>
</gene>
<protein>
    <submittedName>
        <fullName evidence="1">Uncharacterized protein</fullName>
    </submittedName>
</protein>
<organism evidence="1 2">
    <name type="scientific">Kitasatospora atroaurantiaca</name>
    <dbReference type="NCBI Taxonomy" id="285545"/>
    <lineage>
        <taxon>Bacteria</taxon>
        <taxon>Bacillati</taxon>
        <taxon>Actinomycetota</taxon>
        <taxon>Actinomycetes</taxon>
        <taxon>Kitasatosporales</taxon>
        <taxon>Streptomycetaceae</taxon>
        <taxon>Kitasatospora</taxon>
    </lineage>
</organism>
<dbReference type="Proteomes" id="UP000318416">
    <property type="component" value="Unassembled WGS sequence"/>
</dbReference>
<keyword evidence="2" id="KW-1185">Reference proteome</keyword>
<accession>A0A561EU52</accession>
<evidence type="ECO:0000313" key="2">
    <source>
        <dbReference type="Proteomes" id="UP000318416"/>
    </source>
</evidence>